<comment type="caution">
    <text evidence="4">The sequence shown here is derived from an EMBL/GenBank/DDBJ whole genome shotgun (WGS) entry which is preliminary data.</text>
</comment>
<dbReference type="PANTHER" id="PTHR31302:SF31">
    <property type="entry name" value="PHOSPHODIESTERASE YAEI"/>
    <property type="match status" value="1"/>
</dbReference>
<dbReference type="AlphaFoldDB" id="W4QIM7"/>
<dbReference type="InterPro" id="IPR004843">
    <property type="entry name" value="Calcineurin-like_PHP"/>
</dbReference>
<keyword evidence="5" id="KW-1185">Reference proteome</keyword>
<dbReference type="Pfam" id="PF00149">
    <property type="entry name" value="Metallophos"/>
    <property type="match status" value="1"/>
</dbReference>
<dbReference type="EMBL" id="BAUU01000026">
    <property type="protein sequence ID" value="GAE31965.1"/>
    <property type="molecule type" value="Genomic_DNA"/>
</dbReference>
<dbReference type="GO" id="GO:0016020">
    <property type="term" value="C:membrane"/>
    <property type="evidence" value="ECO:0007669"/>
    <property type="project" value="GOC"/>
</dbReference>
<sequence length="284" mass="32035">MTDKQNKPFYKRTWFRVGLGLTLIASLSLRVYFETNTIKVNKVRFRSNKLPEGFQLNVVQLTDLHNKEFPNRNQKLLEAIQQAEADFIVITGDWIDRKTVDTSNALRLVDQMKAIHDHVYYVTGNHEWENALFSHFMDDLAERGVVILHNEHAVLTVRGVDIQIVGIDDASTNHENLVTAFESIDENLYTIFLSHSPVVTKRSPNVSADLVLSGHTHGGQVRFPFIGALIAPDDGLFPTLDKGIFPLGDDRYLYIDSGLGTTGAPMRLLNQSQISLIEIDPVHD</sequence>
<dbReference type="PANTHER" id="PTHR31302">
    <property type="entry name" value="TRANSMEMBRANE PROTEIN WITH METALLOPHOSPHOESTERASE DOMAIN-RELATED"/>
    <property type="match status" value="1"/>
</dbReference>
<dbReference type="CDD" id="cd07385">
    <property type="entry name" value="MPP_YkuE_C"/>
    <property type="match status" value="1"/>
</dbReference>
<evidence type="ECO:0000256" key="1">
    <source>
        <dbReference type="ARBA" id="ARBA00022723"/>
    </source>
</evidence>
<keyword evidence="2 4" id="KW-0378">Hydrolase</keyword>
<evidence type="ECO:0000313" key="4">
    <source>
        <dbReference type="EMBL" id="GAE31965.1"/>
    </source>
</evidence>
<dbReference type="RefSeq" id="WP_081728078.1">
    <property type="nucleotide sequence ID" value="NZ_BAUU01000026.1"/>
</dbReference>
<feature type="domain" description="Calcineurin-like phosphoesterase" evidence="3">
    <location>
        <begin position="57"/>
        <end position="218"/>
    </location>
</feature>
<dbReference type="OrthoDB" id="9780884at2"/>
<dbReference type="InterPro" id="IPR051158">
    <property type="entry name" value="Metallophosphoesterase_sf"/>
</dbReference>
<name>W4QIM7_9BACI</name>
<protein>
    <submittedName>
        <fullName evidence="4">Phosphohydrolase</fullName>
    </submittedName>
</protein>
<accession>W4QIM7</accession>
<evidence type="ECO:0000256" key="2">
    <source>
        <dbReference type="ARBA" id="ARBA00022801"/>
    </source>
</evidence>
<dbReference type="STRING" id="1236971.JCM9152_3469"/>
<dbReference type="GO" id="GO:0009245">
    <property type="term" value="P:lipid A biosynthetic process"/>
    <property type="evidence" value="ECO:0007669"/>
    <property type="project" value="TreeGrafter"/>
</dbReference>
<dbReference type="Proteomes" id="UP000018895">
    <property type="component" value="Unassembled WGS sequence"/>
</dbReference>
<keyword evidence="1" id="KW-0479">Metal-binding</keyword>
<dbReference type="SUPFAM" id="SSF56300">
    <property type="entry name" value="Metallo-dependent phosphatases"/>
    <property type="match status" value="1"/>
</dbReference>
<gene>
    <name evidence="4" type="ORF">JCM9152_3469</name>
</gene>
<reference evidence="4" key="1">
    <citation type="journal article" date="2014" name="Genome Announc.">
        <title>Draft Genome Sequences of Three Alkaliphilic Bacillus Strains, Bacillus wakoensis JCM 9140T, Bacillus akibai JCM 9157T, and Bacillus hemicellulosilyticus JCM 9152T.</title>
        <authorList>
            <person name="Yuki M."/>
            <person name="Oshima K."/>
            <person name="Suda W."/>
            <person name="Oshida Y."/>
            <person name="Kitamura K."/>
            <person name="Iida T."/>
            <person name="Hattori M."/>
            <person name="Ohkuma M."/>
        </authorList>
    </citation>
    <scope>NUCLEOTIDE SEQUENCE [LARGE SCALE GENOMIC DNA]</scope>
    <source>
        <strain evidence="4">JCM 9152</strain>
    </source>
</reference>
<dbReference type="GO" id="GO:0046872">
    <property type="term" value="F:metal ion binding"/>
    <property type="evidence" value="ECO:0007669"/>
    <property type="project" value="UniProtKB-KW"/>
</dbReference>
<evidence type="ECO:0000313" key="5">
    <source>
        <dbReference type="Proteomes" id="UP000018895"/>
    </source>
</evidence>
<dbReference type="GO" id="GO:0008758">
    <property type="term" value="F:UDP-2,3-diacylglucosamine hydrolase activity"/>
    <property type="evidence" value="ECO:0007669"/>
    <property type="project" value="TreeGrafter"/>
</dbReference>
<evidence type="ECO:0000259" key="3">
    <source>
        <dbReference type="Pfam" id="PF00149"/>
    </source>
</evidence>
<organism evidence="4 5">
    <name type="scientific">Halalkalibacter hemicellulosilyticusJCM 9152</name>
    <dbReference type="NCBI Taxonomy" id="1236971"/>
    <lineage>
        <taxon>Bacteria</taxon>
        <taxon>Bacillati</taxon>
        <taxon>Bacillota</taxon>
        <taxon>Bacilli</taxon>
        <taxon>Bacillales</taxon>
        <taxon>Bacillaceae</taxon>
        <taxon>Halalkalibacter</taxon>
    </lineage>
</organism>
<dbReference type="Gene3D" id="3.60.21.10">
    <property type="match status" value="1"/>
</dbReference>
<dbReference type="InterPro" id="IPR029052">
    <property type="entry name" value="Metallo-depent_PP-like"/>
</dbReference>
<proteinExistence type="predicted"/>